<dbReference type="InterPro" id="IPR029058">
    <property type="entry name" value="AB_hydrolase_fold"/>
</dbReference>
<organism evidence="6 7">
    <name type="scientific">Persicobacter diffluens</name>
    <dbReference type="NCBI Taxonomy" id="981"/>
    <lineage>
        <taxon>Bacteria</taxon>
        <taxon>Pseudomonadati</taxon>
        <taxon>Bacteroidota</taxon>
        <taxon>Cytophagia</taxon>
        <taxon>Cytophagales</taxon>
        <taxon>Persicobacteraceae</taxon>
        <taxon>Persicobacter</taxon>
    </lineage>
</organism>
<dbReference type="InterPro" id="IPR000952">
    <property type="entry name" value="AB_hydrolase_4_CS"/>
</dbReference>
<dbReference type="PANTHER" id="PTHR10794">
    <property type="entry name" value="ABHYDROLASE DOMAIN-CONTAINING PROTEIN"/>
    <property type="match status" value="1"/>
</dbReference>
<dbReference type="AlphaFoldDB" id="A0AAN4VXD1"/>
<dbReference type="EMBL" id="BQKE01000001">
    <property type="protein sequence ID" value="GJM60766.1"/>
    <property type="molecule type" value="Genomic_DNA"/>
</dbReference>
<dbReference type="InterPro" id="IPR012020">
    <property type="entry name" value="ABHD4"/>
</dbReference>
<keyword evidence="3 6" id="KW-0378">Hydrolase</keyword>
<evidence type="ECO:0000256" key="4">
    <source>
        <dbReference type="PIRSR" id="PIRSR005211-1"/>
    </source>
</evidence>
<dbReference type="Proteomes" id="UP001310022">
    <property type="component" value="Unassembled WGS sequence"/>
</dbReference>
<dbReference type="SUPFAM" id="SSF53474">
    <property type="entry name" value="alpha/beta-Hydrolases"/>
    <property type="match status" value="1"/>
</dbReference>
<dbReference type="InterPro" id="IPR050960">
    <property type="entry name" value="AB_hydrolase_4_sf"/>
</dbReference>
<feature type="active site" description="Charge relay system" evidence="4">
    <location>
        <position position="257"/>
    </location>
</feature>
<dbReference type="PANTHER" id="PTHR10794:SF94">
    <property type="entry name" value="ESTERASE YHET-RELATED"/>
    <property type="match status" value="1"/>
</dbReference>
<feature type="domain" description="AB hydrolase-1" evidence="5">
    <location>
        <begin position="55"/>
        <end position="292"/>
    </location>
</feature>
<name>A0AAN4VXD1_9BACT</name>
<evidence type="ECO:0000313" key="6">
    <source>
        <dbReference type="EMBL" id="GJM60766.1"/>
    </source>
</evidence>
<dbReference type="RefSeq" id="WP_338236454.1">
    <property type="nucleotide sequence ID" value="NZ_BQKE01000001.1"/>
</dbReference>
<evidence type="ECO:0000313" key="7">
    <source>
        <dbReference type="Proteomes" id="UP001310022"/>
    </source>
</evidence>
<comment type="caution">
    <text evidence="6">The sequence shown here is derived from an EMBL/GenBank/DDBJ whole genome shotgun (WGS) entry which is preliminary data.</text>
</comment>
<dbReference type="Pfam" id="PF00561">
    <property type="entry name" value="Abhydrolase_1"/>
    <property type="match status" value="1"/>
</dbReference>
<dbReference type="PIRSF" id="PIRSF005211">
    <property type="entry name" value="Ab_hydro_YheT"/>
    <property type="match status" value="1"/>
</dbReference>
<dbReference type="GO" id="GO:0034338">
    <property type="term" value="F:short-chain carboxylesterase activity"/>
    <property type="evidence" value="ECO:0007669"/>
    <property type="project" value="TreeGrafter"/>
</dbReference>
<reference evidence="6 7" key="1">
    <citation type="submission" date="2021-12" db="EMBL/GenBank/DDBJ databases">
        <title>Genome sequencing of bacteria with rrn-lacking chromosome and rrn-plasmid.</title>
        <authorList>
            <person name="Anda M."/>
            <person name="Iwasaki W."/>
        </authorList>
    </citation>
    <scope>NUCLEOTIDE SEQUENCE [LARGE SCALE GENOMIC DNA]</scope>
    <source>
        <strain evidence="6 7">NBRC 15940</strain>
    </source>
</reference>
<dbReference type="InterPro" id="IPR000073">
    <property type="entry name" value="AB_hydrolase_1"/>
</dbReference>
<feature type="active site" description="Charge relay system" evidence="4">
    <location>
        <position position="286"/>
    </location>
</feature>
<comment type="similarity">
    <text evidence="1">Belongs to the AB hydrolase superfamily. AB hydrolase 4 family.</text>
</comment>
<protein>
    <submittedName>
        <fullName evidence="6">Alpha/beta hydrolase</fullName>
    </submittedName>
</protein>
<dbReference type="Gene3D" id="3.40.50.1820">
    <property type="entry name" value="alpha/beta hydrolase"/>
    <property type="match status" value="1"/>
</dbReference>
<dbReference type="PROSITE" id="PS01133">
    <property type="entry name" value="UPF0017"/>
    <property type="match status" value="1"/>
</dbReference>
<evidence type="ECO:0000256" key="2">
    <source>
        <dbReference type="ARBA" id="ARBA00022487"/>
    </source>
</evidence>
<sequence length="310" mass="35284">MKSYKRPSFLFNAHLETIFPTLSRRVRVSQSPERLELEDGDFLDLYWSKQGSERLVVVLHGLEGDAHRVYIQGMIRACMQAGFDCLTFNYRGCGEEVNRLKRFYHSGATDDVRRVMDHVGKRDYKSISMVGFSLGGNLILKYLGEGAVLPNLSAAVAVSVPLDLLGCTLEIHKRRNFIYHDRFLRSLKEKVRRKSAHGFDFDLDLLEKIDRLWDFDDHFTAPLGGFAGAEDYYISCSSKNFISEIKIPTLILNAANDPFLSETCYAPHVSTENEMIKFMQPEHGGHVGFFQKGGLYFSEWAAVSFLNSNI</sequence>
<gene>
    <name evidence="6" type="ORF">PEDI_13180</name>
</gene>
<evidence type="ECO:0000259" key="5">
    <source>
        <dbReference type="Pfam" id="PF00561"/>
    </source>
</evidence>
<proteinExistence type="inferred from homology"/>
<dbReference type="GO" id="GO:0047372">
    <property type="term" value="F:monoacylglycerol lipase activity"/>
    <property type="evidence" value="ECO:0007669"/>
    <property type="project" value="TreeGrafter"/>
</dbReference>
<accession>A0AAN4VXD1</accession>
<keyword evidence="2" id="KW-0719">Serine esterase</keyword>
<evidence type="ECO:0000256" key="3">
    <source>
        <dbReference type="ARBA" id="ARBA00022801"/>
    </source>
</evidence>
<evidence type="ECO:0000256" key="1">
    <source>
        <dbReference type="ARBA" id="ARBA00010884"/>
    </source>
</evidence>
<feature type="active site" description="Charge relay system" evidence="4">
    <location>
        <position position="133"/>
    </location>
</feature>
<keyword evidence="7" id="KW-1185">Reference proteome</keyword>